<dbReference type="PANTHER" id="PTHR35812:SF1">
    <property type="entry name" value="LIPOPROTEIN"/>
    <property type="match status" value="1"/>
</dbReference>
<dbReference type="AlphaFoldDB" id="A0A0F3GWG6"/>
<evidence type="ECO:0000313" key="3">
    <source>
        <dbReference type="Proteomes" id="UP000033423"/>
    </source>
</evidence>
<comment type="caution">
    <text evidence="2">The sequence shown here is derived from an EMBL/GenBank/DDBJ whole genome shotgun (WGS) entry which is preliminary data.</text>
</comment>
<gene>
    <name evidence="2" type="ORF">MBAV_001517</name>
</gene>
<dbReference type="Pfam" id="PF07603">
    <property type="entry name" value="Lcl_C"/>
    <property type="match status" value="1"/>
</dbReference>
<proteinExistence type="predicted"/>
<protein>
    <submittedName>
        <fullName evidence="2">Protein containing DUF1566</fullName>
    </submittedName>
</protein>
<organism evidence="2 3">
    <name type="scientific">Candidatus Magnetobacterium bavaricum</name>
    <dbReference type="NCBI Taxonomy" id="29290"/>
    <lineage>
        <taxon>Bacteria</taxon>
        <taxon>Pseudomonadati</taxon>
        <taxon>Nitrospirota</taxon>
        <taxon>Thermodesulfovibrionia</taxon>
        <taxon>Thermodesulfovibrionales</taxon>
        <taxon>Candidatus Magnetobacteriaceae</taxon>
        <taxon>Candidatus Magnetobacterium</taxon>
    </lineage>
</organism>
<feature type="domain" description="Lcl C-terminal" evidence="1">
    <location>
        <begin position="63"/>
        <end position="182"/>
    </location>
</feature>
<evidence type="ECO:0000313" key="2">
    <source>
        <dbReference type="EMBL" id="KJU86294.1"/>
    </source>
</evidence>
<reference evidence="2 3" key="1">
    <citation type="submission" date="2015-02" db="EMBL/GenBank/DDBJ databases">
        <title>Single-cell genomics of uncultivated deep-branching MTB reveals a conserved set of magnetosome genes.</title>
        <authorList>
            <person name="Kolinko S."/>
            <person name="Richter M."/>
            <person name="Glockner F.O."/>
            <person name="Brachmann A."/>
            <person name="Schuler D."/>
        </authorList>
    </citation>
    <scope>NUCLEOTIDE SEQUENCE [LARGE SCALE GENOMIC DNA]</scope>
    <source>
        <strain evidence="2">TM-1</strain>
    </source>
</reference>
<dbReference type="EMBL" id="LACI01000660">
    <property type="protein sequence ID" value="KJU86294.1"/>
    <property type="molecule type" value="Genomic_DNA"/>
</dbReference>
<evidence type="ECO:0000259" key="1">
    <source>
        <dbReference type="Pfam" id="PF07603"/>
    </source>
</evidence>
<accession>A0A0F3GWG6</accession>
<sequence>MDTYNQHSYTTAIGTACLARGVYAGTINLPQTGQSTTYAVGDDGAILAGVAWPEPRFTDNGDGTVTDNPTGLMWTKDANLAGTLTWQGALNYVASMNTGGGTYGYTDWRLPNINELESLVDRERYDPSLPSGHPFTNVHSFFYWSSTTLVSSTSSAWLVGMDFGTVFADTKSNYNNYVWPVRAGQ</sequence>
<dbReference type="PATRIC" id="fig|29290.4.peg.2008"/>
<dbReference type="Proteomes" id="UP000033423">
    <property type="component" value="Unassembled WGS sequence"/>
</dbReference>
<dbReference type="InterPro" id="IPR011460">
    <property type="entry name" value="Lcl_C"/>
</dbReference>
<keyword evidence="3" id="KW-1185">Reference proteome</keyword>
<name>A0A0F3GWG6_9BACT</name>
<dbReference type="PANTHER" id="PTHR35812">
    <property type="entry name" value="LIPOPROTEIN"/>
    <property type="match status" value="1"/>
</dbReference>